<comment type="caution">
    <text evidence="2">The sequence shown here is derived from an EMBL/GenBank/DDBJ whole genome shotgun (WGS) entry which is preliminary data.</text>
</comment>
<protein>
    <submittedName>
        <fullName evidence="2">Uncharacterized protein</fullName>
    </submittedName>
</protein>
<name>A0A2A4T7P8_9DELT</name>
<keyword evidence="1" id="KW-1133">Transmembrane helix</keyword>
<dbReference type="AlphaFoldDB" id="A0A2A4T7P8"/>
<proteinExistence type="predicted"/>
<reference evidence="3" key="1">
    <citation type="submission" date="2017-08" db="EMBL/GenBank/DDBJ databases">
        <title>A dynamic microbial community with high functional redundancy inhabits the cold, oxic subseafloor aquifer.</title>
        <authorList>
            <person name="Tully B.J."/>
            <person name="Wheat C.G."/>
            <person name="Glazer B.T."/>
            <person name="Huber J.A."/>
        </authorList>
    </citation>
    <scope>NUCLEOTIDE SEQUENCE [LARGE SCALE GENOMIC DNA]</scope>
</reference>
<feature type="transmembrane region" description="Helical" evidence="1">
    <location>
        <begin position="21"/>
        <end position="47"/>
    </location>
</feature>
<evidence type="ECO:0000313" key="3">
    <source>
        <dbReference type="Proteomes" id="UP000218113"/>
    </source>
</evidence>
<organism evidence="2 3">
    <name type="scientific">SAR324 cluster bacterium</name>
    <dbReference type="NCBI Taxonomy" id="2024889"/>
    <lineage>
        <taxon>Bacteria</taxon>
        <taxon>Deltaproteobacteria</taxon>
        <taxon>SAR324 cluster</taxon>
    </lineage>
</organism>
<evidence type="ECO:0000256" key="1">
    <source>
        <dbReference type="SAM" id="Phobius"/>
    </source>
</evidence>
<sequence>MKKNRLKQKWHYRVDNFFSQGGASIFWVLLTLFFFILLFMGGLRILINYLPRILPDRQELFALSEADQLITLAENEH</sequence>
<evidence type="ECO:0000313" key="2">
    <source>
        <dbReference type="EMBL" id="PCI29583.1"/>
    </source>
</evidence>
<accession>A0A2A4T7P8</accession>
<dbReference type="Proteomes" id="UP000218113">
    <property type="component" value="Unassembled WGS sequence"/>
</dbReference>
<keyword evidence="1" id="KW-0472">Membrane</keyword>
<dbReference type="EMBL" id="NVSR01000012">
    <property type="protein sequence ID" value="PCI29583.1"/>
    <property type="molecule type" value="Genomic_DNA"/>
</dbReference>
<keyword evidence="1" id="KW-0812">Transmembrane</keyword>
<gene>
    <name evidence="2" type="ORF">COB67_03665</name>
</gene>